<feature type="chain" id="PRO_5044855184" evidence="2">
    <location>
        <begin position="19"/>
        <end position="173"/>
    </location>
</feature>
<proteinExistence type="predicted"/>
<reference evidence="3 4" key="1">
    <citation type="journal article" date="2020" name="G3 (Bethesda)">
        <title>Improved Reference Genome for Cyclotella cryptica CCMP332, a Model for Cell Wall Morphogenesis, Salinity Adaptation, and Lipid Production in Diatoms (Bacillariophyta).</title>
        <authorList>
            <person name="Roberts W.R."/>
            <person name="Downey K.M."/>
            <person name="Ruck E.C."/>
            <person name="Traller J.C."/>
            <person name="Alverson A.J."/>
        </authorList>
    </citation>
    <scope>NUCLEOTIDE SEQUENCE [LARGE SCALE GENOMIC DNA]</scope>
    <source>
        <strain evidence="3 4">CCMP332</strain>
    </source>
</reference>
<name>A0ABD3QA86_9STRA</name>
<keyword evidence="2" id="KW-0732">Signal</keyword>
<sequence length="173" mass="18751">MKIATSVLFAAFAAPVISFNPSRPRFDVTNTFTSASYDTTVILFGTNHRRRDVLTIGPLFVTAALGFDSRIANAMEEKVYSSNARNLMRLSSGDSSGGSVYDNNPSSPKARRRRAMVGCKNTSARSLAGKMIGKSNLNEKDCNMLVMEGDGTFMLEALTELDCPTCPYGIASR</sequence>
<accession>A0ABD3QA86</accession>
<organism evidence="3 4">
    <name type="scientific">Cyclotella cryptica</name>
    <dbReference type="NCBI Taxonomy" id="29204"/>
    <lineage>
        <taxon>Eukaryota</taxon>
        <taxon>Sar</taxon>
        <taxon>Stramenopiles</taxon>
        <taxon>Ochrophyta</taxon>
        <taxon>Bacillariophyta</taxon>
        <taxon>Coscinodiscophyceae</taxon>
        <taxon>Thalassiosirophycidae</taxon>
        <taxon>Stephanodiscales</taxon>
        <taxon>Stephanodiscaceae</taxon>
        <taxon>Cyclotella</taxon>
    </lineage>
</organism>
<dbReference type="EMBL" id="JABMIG020000059">
    <property type="protein sequence ID" value="KAL3796856.1"/>
    <property type="molecule type" value="Genomic_DNA"/>
</dbReference>
<feature type="region of interest" description="Disordered" evidence="1">
    <location>
        <begin position="91"/>
        <end position="115"/>
    </location>
</feature>
<dbReference type="AlphaFoldDB" id="A0ABD3QA86"/>
<protein>
    <submittedName>
        <fullName evidence="3">Uncharacterized protein</fullName>
    </submittedName>
</protein>
<dbReference type="Proteomes" id="UP001516023">
    <property type="component" value="Unassembled WGS sequence"/>
</dbReference>
<evidence type="ECO:0000313" key="4">
    <source>
        <dbReference type="Proteomes" id="UP001516023"/>
    </source>
</evidence>
<gene>
    <name evidence="3" type="ORF">HJC23_008809</name>
</gene>
<feature type="signal peptide" evidence="2">
    <location>
        <begin position="1"/>
        <end position="18"/>
    </location>
</feature>
<evidence type="ECO:0000256" key="2">
    <source>
        <dbReference type="SAM" id="SignalP"/>
    </source>
</evidence>
<keyword evidence="4" id="KW-1185">Reference proteome</keyword>
<comment type="caution">
    <text evidence="3">The sequence shown here is derived from an EMBL/GenBank/DDBJ whole genome shotgun (WGS) entry which is preliminary data.</text>
</comment>
<evidence type="ECO:0000256" key="1">
    <source>
        <dbReference type="SAM" id="MobiDB-lite"/>
    </source>
</evidence>
<evidence type="ECO:0000313" key="3">
    <source>
        <dbReference type="EMBL" id="KAL3796856.1"/>
    </source>
</evidence>